<keyword evidence="2" id="KW-1185">Reference proteome</keyword>
<proteinExistence type="predicted"/>
<organism evidence="1 2">
    <name type="scientific">Mesobacillus persicus</name>
    <dbReference type="NCBI Taxonomy" id="930146"/>
    <lineage>
        <taxon>Bacteria</taxon>
        <taxon>Bacillati</taxon>
        <taxon>Bacillota</taxon>
        <taxon>Bacilli</taxon>
        <taxon>Bacillales</taxon>
        <taxon>Bacillaceae</taxon>
        <taxon>Mesobacillus</taxon>
    </lineage>
</organism>
<gene>
    <name evidence="1" type="ORF">SAMN05192533_10598</name>
</gene>
<accession>A0A1H8ASD7</accession>
<dbReference type="PANTHER" id="PTHR35586:SF1">
    <property type="entry name" value="SLL1691 PROTEIN"/>
    <property type="match status" value="1"/>
</dbReference>
<dbReference type="STRING" id="930146.SAMN05192533_10598"/>
<dbReference type="AlphaFoldDB" id="A0A1H8ASD7"/>
<evidence type="ECO:0000313" key="2">
    <source>
        <dbReference type="Proteomes" id="UP000198553"/>
    </source>
</evidence>
<dbReference type="Proteomes" id="UP000198553">
    <property type="component" value="Unassembled WGS sequence"/>
</dbReference>
<evidence type="ECO:0008006" key="3">
    <source>
        <dbReference type="Google" id="ProtNLM"/>
    </source>
</evidence>
<protein>
    <recommendedName>
        <fullName evidence="3">Transposase (putative) YhgA-like domain-containing protein</fullName>
    </recommendedName>
</protein>
<dbReference type="RefSeq" id="WP_090743813.1">
    <property type="nucleotide sequence ID" value="NZ_FOBW01000005.1"/>
</dbReference>
<evidence type="ECO:0000313" key="1">
    <source>
        <dbReference type="EMBL" id="SEM72427.1"/>
    </source>
</evidence>
<dbReference type="PANTHER" id="PTHR35586">
    <property type="entry name" value="SLL1691 PROTEIN"/>
    <property type="match status" value="1"/>
</dbReference>
<dbReference type="OrthoDB" id="419816at2"/>
<dbReference type="EMBL" id="FOBW01000005">
    <property type="protein sequence ID" value="SEM72427.1"/>
    <property type="molecule type" value="Genomic_DNA"/>
</dbReference>
<sequence length="318" mass="37501">MEVGHPEYDFLWKEVITELFEEFLLFFSPELYEEIDFTSQPEFLEQELHTIIPDSKSNHRYADKLVKLKLKNGLEQWVFVHIEVQGGYKKDFSKRMFQYFYRVMDLYDQRIFALAIFTSNVSTVKMNSFHYEFFGTHLNYHYNTYRIASQSETELLQSNNPFALAVLAGFYLINSNKDVDLKYKYKQKLMRLILEDKMNVRELNRKTIQQLFIFIDHILRLPDNAEGKMYKELKPLIKKEDAHMGLSLEDTAFAKFARKEAREEGLKEGRIEGIEQGEKQKAIEIATRILKKGGAEEEVADITGLPLEDVMRLKESLD</sequence>
<reference evidence="2" key="1">
    <citation type="submission" date="2016-10" db="EMBL/GenBank/DDBJ databases">
        <authorList>
            <person name="Varghese N."/>
            <person name="Submissions S."/>
        </authorList>
    </citation>
    <scope>NUCLEOTIDE SEQUENCE [LARGE SCALE GENOMIC DNA]</scope>
    <source>
        <strain evidence="2">B48,IBRC-M 10115,DSM 25386,CECT 8001</strain>
    </source>
</reference>
<name>A0A1H8ASD7_9BACI</name>